<protein>
    <recommendedName>
        <fullName evidence="3">N-formylglutamate amidohydrolase</fullName>
    </recommendedName>
</protein>
<dbReference type="Proteomes" id="UP000663929">
    <property type="component" value="Chromosome"/>
</dbReference>
<sequence>MEKVSDYKGIQSVEGICDVFRFSGGSPLSDPPVPLFIELPHGATELTHLHGLKSRIRQYTDDRYDDFFMVNTDQGSPEYAFYLAGALTDPALVDRLGDRLGATQRTRLREIQRRLDIVVLRSLLPRTIVDVNRQWVIDESVRKAANLTGTTASFIDDEADLTLLHELYDRYQQQARRGYAFACENEGFAFNLHTYAPISVSLVEGEYIVDTLHRAYQPAQFATYAHRPAVELITTPPDGSMLAPPRLVERVLAAYRSQDIEITCDDPYPLHPAAAGYHHCERYPHRILSMEIRRDLLAESFEPFAIWPVSPTKLAHMTDPLVEGIAGFLSDTL</sequence>
<dbReference type="AlphaFoldDB" id="A0A8A4TKC3"/>
<keyword evidence="2" id="KW-1185">Reference proteome</keyword>
<evidence type="ECO:0000313" key="1">
    <source>
        <dbReference type="EMBL" id="QTD49278.1"/>
    </source>
</evidence>
<dbReference type="Gene3D" id="3.40.630.40">
    <property type="entry name" value="Zn-dependent exopeptidases"/>
    <property type="match status" value="1"/>
</dbReference>
<accession>A0A8A4TKC3</accession>
<evidence type="ECO:0008006" key="3">
    <source>
        <dbReference type="Google" id="ProtNLM"/>
    </source>
</evidence>
<dbReference type="KEGG" id="scor:J3U87_27140"/>
<dbReference type="EMBL" id="CP071793">
    <property type="protein sequence ID" value="QTD49278.1"/>
    <property type="molecule type" value="Genomic_DNA"/>
</dbReference>
<evidence type="ECO:0000313" key="2">
    <source>
        <dbReference type="Proteomes" id="UP000663929"/>
    </source>
</evidence>
<name>A0A8A4TKC3_SULCO</name>
<dbReference type="RefSeq" id="WP_237378919.1">
    <property type="nucleotide sequence ID" value="NZ_CP071793.1"/>
</dbReference>
<gene>
    <name evidence="1" type="ORF">J3U87_27140</name>
</gene>
<reference evidence="1" key="1">
    <citation type="submission" date="2021-03" db="EMBL/GenBank/DDBJ databases">
        <title>Acanthopleuribacteraceae sp. M133.</title>
        <authorList>
            <person name="Wang G."/>
        </authorList>
    </citation>
    <scope>NUCLEOTIDE SEQUENCE</scope>
    <source>
        <strain evidence="1">M133</strain>
    </source>
</reference>
<organism evidence="1 2">
    <name type="scientific">Sulfidibacter corallicola</name>
    <dbReference type="NCBI Taxonomy" id="2818388"/>
    <lineage>
        <taxon>Bacteria</taxon>
        <taxon>Pseudomonadati</taxon>
        <taxon>Acidobacteriota</taxon>
        <taxon>Holophagae</taxon>
        <taxon>Acanthopleuribacterales</taxon>
        <taxon>Acanthopleuribacteraceae</taxon>
        <taxon>Sulfidibacter</taxon>
    </lineage>
</organism>
<dbReference type="SUPFAM" id="SSF53187">
    <property type="entry name" value="Zn-dependent exopeptidases"/>
    <property type="match status" value="1"/>
</dbReference>
<proteinExistence type="predicted"/>